<proteinExistence type="predicted"/>
<dbReference type="RefSeq" id="XP_040714546.1">
    <property type="nucleotide sequence ID" value="XM_040854202.1"/>
</dbReference>
<sequence>MREHMHMPPCPIPPPFRFMLGEAWADSSSLGKPGPGKTTSKKPDEARDREALEWKPRPLKPPTQSEKNITKKCCLHAARTDNSAYQHCRHVNANQFSTVKSYQYQYILLLTCSNVFIRAGEFYKVPLVSAQHQMDLNQSVRQIQTWLDSVWKPQLYILPPSVSTVAPDRQLEAFTAMPFVSSPIRSTI</sequence>
<keyword evidence="3" id="KW-1185">Reference proteome</keyword>
<organism evidence="2 3">
    <name type="scientific">Pseudomassariella vexata</name>
    <dbReference type="NCBI Taxonomy" id="1141098"/>
    <lineage>
        <taxon>Eukaryota</taxon>
        <taxon>Fungi</taxon>
        <taxon>Dikarya</taxon>
        <taxon>Ascomycota</taxon>
        <taxon>Pezizomycotina</taxon>
        <taxon>Sordariomycetes</taxon>
        <taxon>Xylariomycetidae</taxon>
        <taxon>Amphisphaeriales</taxon>
        <taxon>Pseudomassariaceae</taxon>
        <taxon>Pseudomassariella</taxon>
    </lineage>
</organism>
<gene>
    <name evidence="2" type="ORF">BCR38DRAFT_216779</name>
</gene>
<reference evidence="2 3" key="1">
    <citation type="submission" date="2016-07" db="EMBL/GenBank/DDBJ databases">
        <title>Pervasive Adenine N6-methylation of Active Genes in Fungi.</title>
        <authorList>
            <consortium name="DOE Joint Genome Institute"/>
            <person name="Mondo S.J."/>
            <person name="Dannebaum R.O."/>
            <person name="Kuo R.C."/>
            <person name="Labutti K."/>
            <person name="Haridas S."/>
            <person name="Kuo A."/>
            <person name="Salamov A."/>
            <person name="Ahrendt S.R."/>
            <person name="Lipzen A."/>
            <person name="Sullivan W."/>
            <person name="Andreopoulos W.B."/>
            <person name="Clum A."/>
            <person name="Lindquist E."/>
            <person name="Daum C."/>
            <person name="Ramamoorthy G.K."/>
            <person name="Gryganskyi A."/>
            <person name="Culley D."/>
            <person name="Magnuson J.K."/>
            <person name="James T.Y."/>
            <person name="O'Malley M.A."/>
            <person name="Stajich J.E."/>
            <person name="Spatafora J.W."/>
            <person name="Visel A."/>
            <person name="Grigoriev I.V."/>
        </authorList>
    </citation>
    <scope>NUCLEOTIDE SEQUENCE [LARGE SCALE GENOMIC DNA]</scope>
    <source>
        <strain evidence="2 3">CBS 129021</strain>
    </source>
</reference>
<name>A0A1Y2DUL7_9PEZI</name>
<accession>A0A1Y2DUL7</accession>
<feature type="compositionally biased region" description="Basic and acidic residues" evidence="1">
    <location>
        <begin position="41"/>
        <end position="56"/>
    </location>
</feature>
<dbReference type="EMBL" id="MCFJ01000008">
    <property type="protein sequence ID" value="ORY62889.1"/>
    <property type="molecule type" value="Genomic_DNA"/>
</dbReference>
<evidence type="ECO:0000313" key="2">
    <source>
        <dbReference type="EMBL" id="ORY62889.1"/>
    </source>
</evidence>
<dbReference type="AlphaFoldDB" id="A0A1Y2DUL7"/>
<feature type="region of interest" description="Disordered" evidence="1">
    <location>
        <begin position="27"/>
        <end position="66"/>
    </location>
</feature>
<dbReference type="InParanoid" id="A0A1Y2DUL7"/>
<dbReference type="Proteomes" id="UP000193689">
    <property type="component" value="Unassembled WGS sequence"/>
</dbReference>
<comment type="caution">
    <text evidence="2">The sequence shown here is derived from an EMBL/GenBank/DDBJ whole genome shotgun (WGS) entry which is preliminary data.</text>
</comment>
<dbReference type="GeneID" id="63770414"/>
<protein>
    <submittedName>
        <fullName evidence="2">Uncharacterized protein</fullName>
    </submittedName>
</protein>
<evidence type="ECO:0000313" key="3">
    <source>
        <dbReference type="Proteomes" id="UP000193689"/>
    </source>
</evidence>
<evidence type="ECO:0000256" key="1">
    <source>
        <dbReference type="SAM" id="MobiDB-lite"/>
    </source>
</evidence>